<dbReference type="Gene3D" id="2.30.30.400">
    <property type="entry name" value="Rof-like"/>
    <property type="match status" value="1"/>
</dbReference>
<proteinExistence type="predicted"/>
<organism evidence="1 2">
    <name type="scientific">Pseudoalteromonas lipolytica</name>
    <dbReference type="NCBI Taxonomy" id="570156"/>
    <lineage>
        <taxon>Bacteria</taxon>
        <taxon>Pseudomonadati</taxon>
        <taxon>Pseudomonadota</taxon>
        <taxon>Gammaproteobacteria</taxon>
        <taxon>Alteromonadales</taxon>
        <taxon>Pseudoalteromonadaceae</taxon>
        <taxon>Pseudoalteromonas</taxon>
    </lineage>
</organism>
<dbReference type="InterPro" id="IPR038626">
    <property type="entry name" value="Rof-like_sf"/>
</dbReference>
<dbReference type="InterPro" id="IPR009778">
    <property type="entry name" value="ROF"/>
</dbReference>
<gene>
    <name evidence="1" type="ORF">PQI24_17615</name>
</gene>
<dbReference type="Pfam" id="PF07073">
    <property type="entry name" value="ROF"/>
    <property type="match status" value="1"/>
</dbReference>
<dbReference type="EMBL" id="JAQPZS010000020">
    <property type="protein sequence ID" value="MEJ6497864.1"/>
    <property type="molecule type" value="Genomic_DNA"/>
</dbReference>
<dbReference type="Proteomes" id="UP001377972">
    <property type="component" value="Unassembled WGS sequence"/>
</dbReference>
<protein>
    <submittedName>
        <fullName evidence="1">Rho-binding antiterminator</fullName>
    </submittedName>
</protein>
<dbReference type="SUPFAM" id="SSF101744">
    <property type="entry name" value="Rof/RNase P subunit-like"/>
    <property type="match status" value="1"/>
</dbReference>
<name>A0ABU8SXV4_9GAMM</name>
<accession>A0ABU8SXV4</accession>
<keyword evidence="2" id="KW-1185">Reference proteome</keyword>
<reference evidence="1 2" key="1">
    <citation type="submission" date="2023-01" db="EMBL/GenBank/DDBJ databases">
        <title>Trichodesmium-associated heterotrophic epibiont bacteria.</title>
        <authorList>
            <person name="Cleveland C.S."/>
            <person name="Webb E.A."/>
        </authorList>
    </citation>
    <scope>NUCLEOTIDE SEQUENCE [LARGE SCALE GENOMIC DNA]</scope>
    <source>
        <strain evidence="1 2">USCH2</strain>
    </source>
</reference>
<sequence>MLFTLISSKLDLFLQQSQKPMTYQPIACGDYDKYELWCMHNSLLRITLESGEQLEGKAKTLKILNSGGEHLILATKKGEHAVRLDLIKKVVEL</sequence>
<comment type="caution">
    <text evidence="1">The sequence shown here is derived from an EMBL/GenBank/DDBJ whole genome shotgun (WGS) entry which is preliminary data.</text>
</comment>
<evidence type="ECO:0000313" key="1">
    <source>
        <dbReference type="EMBL" id="MEJ6497864.1"/>
    </source>
</evidence>
<dbReference type="InterPro" id="IPR023534">
    <property type="entry name" value="Rof/RNase_P-like"/>
</dbReference>
<dbReference type="RefSeq" id="WP_300362506.1">
    <property type="nucleotide sequence ID" value="NZ_JAQPZS010000020.1"/>
</dbReference>
<evidence type="ECO:0000313" key="2">
    <source>
        <dbReference type="Proteomes" id="UP001377972"/>
    </source>
</evidence>